<gene>
    <name evidence="7" type="primary">potA</name>
    <name evidence="9" type="ORF">GCM10017653_48950</name>
</gene>
<dbReference type="AlphaFoldDB" id="A0A9W6K320"/>
<evidence type="ECO:0000256" key="2">
    <source>
        <dbReference type="ARBA" id="ARBA00022475"/>
    </source>
</evidence>
<keyword evidence="1 7" id="KW-0813">Transport</keyword>
<dbReference type="SMART" id="SM00382">
    <property type="entry name" value="AAA"/>
    <property type="match status" value="1"/>
</dbReference>
<evidence type="ECO:0000256" key="7">
    <source>
        <dbReference type="RuleBase" id="RU364083"/>
    </source>
</evidence>
<evidence type="ECO:0000313" key="9">
    <source>
        <dbReference type="EMBL" id="GLK86825.1"/>
    </source>
</evidence>
<dbReference type="EC" id="7.6.2.11" evidence="7"/>
<comment type="subunit">
    <text evidence="7">The complex is composed of two ATP-binding proteins (PotA), two transmembrane proteins (PotB and PotC) and a solute-binding protein (PotD).</text>
</comment>
<comment type="caution">
    <text evidence="9">The sequence shown here is derived from an EMBL/GenBank/DDBJ whole genome shotgun (WGS) entry which is preliminary data.</text>
</comment>
<keyword evidence="4 7" id="KW-0067">ATP-binding</keyword>
<sequence length="369" mass="40174">MANPTDSSQPRVQGASLVLEALRKDFGQAPAVRSIDLDLKPGRFLTLLGASGSGKTTTLMMIAGFIEPTSGAIRINGRDVTTLPAHKRDIGMVFQNYALFPHLTVLDNVGFALKMRGVGRAETRERSAGFLRMVGLGDFLERYPHQLSGGQQQRVALARALVFSPSLVLMDEPLGALDRRLRLQMQEEIKRIQTDLGLTVVYVTHDQEEALTMSDDIAVMEDGRIASHSSPQETYEAPANRFTANFIGESNFLQGTVATQAGEETLVDIAGRTCRVAAEPAAGGGKVASVFVRPERLRLVTAEDRIANAMACRVVSQLYLGESIVYTVELADGQKLKIRRPNRGVGAAIRTDMPLWVGFEPQNARILLA</sequence>
<dbReference type="NCBIfam" id="TIGR01187">
    <property type="entry name" value="potA"/>
    <property type="match status" value="1"/>
</dbReference>
<evidence type="ECO:0000313" key="10">
    <source>
        <dbReference type="Proteomes" id="UP001143330"/>
    </source>
</evidence>
<evidence type="ECO:0000256" key="4">
    <source>
        <dbReference type="ARBA" id="ARBA00022840"/>
    </source>
</evidence>
<dbReference type="InterPro" id="IPR005893">
    <property type="entry name" value="PotA-like"/>
</dbReference>
<dbReference type="FunFam" id="3.40.50.300:FF:000425">
    <property type="entry name" value="Probable ABC transporter, ATP-binding subunit"/>
    <property type="match status" value="1"/>
</dbReference>
<keyword evidence="6 7" id="KW-0472">Membrane</keyword>
<dbReference type="GO" id="GO:0015417">
    <property type="term" value="F:ABC-type polyamine transporter activity"/>
    <property type="evidence" value="ECO:0007669"/>
    <property type="project" value="UniProtKB-EC"/>
</dbReference>
<comment type="function">
    <text evidence="7">Part of the ABC transporter complex PotABCD involved in spermidine/putrescine import. Responsible for energy coupling to the transport system.</text>
</comment>
<comment type="similarity">
    <text evidence="7">Belongs to the ABC transporter superfamily. Spermidine/putrescine importer (TC 3.A.1.11.1) family.</text>
</comment>
<comment type="catalytic activity">
    <reaction evidence="7">
        <text>ATP + H2O + polyamine-[polyamine-binding protein]Side 1 = ADP + phosphate + polyamineSide 2 + [polyamine-binding protein]Side 1.</text>
        <dbReference type="EC" id="7.6.2.11"/>
    </reaction>
</comment>
<dbReference type="InterPro" id="IPR008995">
    <property type="entry name" value="Mo/tungstate-bd_C_term_dom"/>
</dbReference>
<dbReference type="PANTHER" id="PTHR42781:SF4">
    <property type="entry name" value="SPERMIDINE_PUTRESCINE IMPORT ATP-BINDING PROTEIN POTA"/>
    <property type="match status" value="1"/>
</dbReference>
<protein>
    <recommendedName>
        <fullName evidence="7">Spermidine/putrescine import ATP-binding protein PotA</fullName>
        <ecNumber evidence="7">7.6.2.11</ecNumber>
    </recommendedName>
</protein>
<dbReference type="SUPFAM" id="SSF50331">
    <property type="entry name" value="MOP-like"/>
    <property type="match status" value="1"/>
</dbReference>
<name>A0A9W6K320_9HYPH</name>
<dbReference type="PROSITE" id="PS50893">
    <property type="entry name" value="ABC_TRANSPORTER_2"/>
    <property type="match status" value="1"/>
</dbReference>
<evidence type="ECO:0000256" key="5">
    <source>
        <dbReference type="ARBA" id="ARBA00022967"/>
    </source>
</evidence>
<keyword evidence="10" id="KW-1185">Reference proteome</keyword>
<dbReference type="SUPFAM" id="SSF52540">
    <property type="entry name" value="P-loop containing nucleoside triphosphate hydrolases"/>
    <property type="match status" value="1"/>
</dbReference>
<dbReference type="Pfam" id="PF00005">
    <property type="entry name" value="ABC_tran"/>
    <property type="match status" value="1"/>
</dbReference>
<dbReference type="InterPro" id="IPR027417">
    <property type="entry name" value="P-loop_NTPase"/>
</dbReference>
<dbReference type="InterPro" id="IPR013611">
    <property type="entry name" value="Transp-assoc_OB_typ2"/>
</dbReference>
<dbReference type="Pfam" id="PF08402">
    <property type="entry name" value="TOBE_2"/>
    <property type="match status" value="1"/>
</dbReference>
<dbReference type="GO" id="GO:0016887">
    <property type="term" value="F:ATP hydrolysis activity"/>
    <property type="evidence" value="ECO:0007669"/>
    <property type="project" value="InterPro"/>
</dbReference>
<evidence type="ECO:0000256" key="1">
    <source>
        <dbReference type="ARBA" id="ARBA00022448"/>
    </source>
</evidence>
<dbReference type="PROSITE" id="PS00211">
    <property type="entry name" value="ABC_TRANSPORTER_1"/>
    <property type="match status" value="1"/>
</dbReference>
<dbReference type="InterPro" id="IPR003439">
    <property type="entry name" value="ABC_transporter-like_ATP-bd"/>
</dbReference>
<dbReference type="GO" id="GO:0005524">
    <property type="term" value="F:ATP binding"/>
    <property type="evidence" value="ECO:0007669"/>
    <property type="project" value="UniProtKB-KW"/>
</dbReference>
<dbReference type="Proteomes" id="UP001143330">
    <property type="component" value="Unassembled WGS sequence"/>
</dbReference>
<proteinExistence type="inferred from homology"/>
<keyword evidence="5 7" id="KW-1278">Translocase</keyword>
<evidence type="ECO:0000256" key="6">
    <source>
        <dbReference type="ARBA" id="ARBA00023136"/>
    </source>
</evidence>
<feature type="domain" description="ABC transporter" evidence="8">
    <location>
        <begin position="17"/>
        <end position="247"/>
    </location>
</feature>
<dbReference type="GO" id="GO:0043190">
    <property type="term" value="C:ATP-binding cassette (ABC) transporter complex"/>
    <property type="evidence" value="ECO:0007669"/>
    <property type="project" value="InterPro"/>
</dbReference>
<reference evidence="9" key="1">
    <citation type="journal article" date="2014" name="Int. J. Syst. Evol. Microbiol.">
        <title>Complete genome sequence of Corynebacterium casei LMG S-19264T (=DSM 44701T), isolated from a smear-ripened cheese.</title>
        <authorList>
            <consortium name="US DOE Joint Genome Institute (JGI-PGF)"/>
            <person name="Walter F."/>
            <person name="Albersmeier A."/>
            <person name="Kalinowski J."/>
            <person name="Ruckert C."/>
        </authorList>
    </citation>
    <scope>NUCLEOTIDE SEQUENCE</scope>
    <source>
        <strain evidence="9">VKM B-2789</strain>
    </source>
</reference>
<evidence type="ECO:0000259" key="8">
    <source>
        <dbReference type="PROSITE" id="PS50893"/>
    </source>
</evidence>
<reference evidence="9" key="2">
    <citation type="submission" date="2023-01" db="EMBL/GenBank/DDBJ databases">
        <authorList>
            <person name="Sun Q."/>
            <person name="Evtushenko L."/>
        </authorList>
    </citation>
    <scope>NUCLEOTIDE SEQUENCE</scope>
    <source>
        <strain evidence="9">VKM B-2789</strain>
    </source>
</reference>
<organism evidence="9 10">
    <name type="scientific">Ancylobacter defluvii</name>
    <dbReference type="NCBI Taxonomy" id="1282440"/>
    <lineage>
        <taxon>Bacteria</taxon>
        <taxon>Pseudomonadati</taxon>
        <taxon>Pseudomonadota</taxon>
        <taxon>Alphaproteobacteria</taxon>
        <taxon>Hyphomicrobiales</taxon>
        <taxon>Xanthobacteraceae</taxon>
        <taxon>Ancylobacter</taxon>
    </lineage>
</organism>
<dbReference type="EMBL" id="BSFM01000021">
    <property type="protein sequence ID" value="GLK86825.1"/>
    <property type="molecule type" value="Genomic_DNA"/>
</dbReference>
<dbReference type="RefSeq" id="WP_213363857.1">
    <property type="nucleotide sequence ID" value="NZ_BSFM01000021.1"/>
</dbReference>
<keyword evidence="3 7" id="KW-0547">Nucleotide-binding</keyword>
<keyword evidence="2 7" id="KW-1003">Cell membrane</keyword>
<dbReference type="GO" id="GO:0015697">
    <property type="term" value="P:quaternary ammonium group transport"/>
    <property type="evidence" value="ECO:0007669"/>
    <property type="project" value="UniProtKB-ARBA"/>
</dbReference>
<dbReference type="InterPro" id="IPR017871">
    <property type="entry name" value="ABC_transporter-like_CS"/>
</dbReference>
<dbReference type="InterPro" id="IPR003593">
    <property type="entry name" value="AAA+_ATPase"/>
</dbReference>
<evidence type="ECO:0000256" key="3">
    <source>
        <dbReference type="ARBA" id="ARBA00022741"/>
    </source>
</evidence>
<accession>A0A9W6K320</accession>
<dbReference type="Gene3D" id="3.40.50.300">
    <property type="entry name" value="P-loop containing nucleotide triphosphate hydrolases"/>
    <property type="match status" value="1"/>
</dbReference>
<dbReference type="Gene3D" id="2.40.50.100">
    <property type="match status" value="1"/>
</dbReference>
<dbReference type="InterPro" id="IPR050093">
    <property type="entry name" value="ABC_SmlMolc_Importer"/>
</dbReference>
<dbReference type="PANTHER" id="PTHR42781">
    <property type="entry name" value="SPERMIDINE/PUTRESCINE IMPORT ATP-BINDING PROTEIN POTA"/>
    <property type="match status" value="1"/>
</dbReference>